<dbReference type="AlphaFoldDB" id="A0A5C4SIU9"/>
<keyword evidence="3" id="KW-0378">Hydrolase</keyword>
<dbReference type="Pfam" id="PF02517">
    <property type="entry name" value="Rce1-like"/>
    <property type="match status" value="1"/>
</dbReference>
<protein>
    <submittedName>
        <fullName evidence="3">CPBP family intramembrane metalloprotease</fullName>
    </submittedName>
</protein>
<feature type="transmembrane region" description="Helical" evidence="1">
    <location>
        <begin position="158"/>
        <end position="174"/>
    </location>
</feature>
<evidence type="ECO:0000256" key="1">
    <source>
        <dbReference type="SAM" id="Phobius"/>
    </source>
</evidence>
<dbReference type="RefSeq" id="WP_139698277.1">
    <property type="nucleotide sequence ID" value="NZ_CP074074.1"/>
</dbReference>
<evidence type="ECO:0000259" key="2">
    <source>
        <dbReference type="Pfam" id="PF02517"/>
    </source>
</evidence>
<evidence type="ECO:0000313" key="3">
    <source>
        <dbReference type="EMBL" id="TNJ42984.1"/>
    </source>
</evidence>
<feature type="transmembrane region" description="Helical" evidence="1">
    <location>
        <begin position="129"/>
        <end position="146"/>
    </location>
</feature>
<dbReference type="Proteomes" id="UP000308713">
    <property type="component" value="Unassembled WGS sequence"/>
</dbReference>
<dbReference type="InterPro" id="IPR003675">
    <property type="entry name" value="Rce1/LyrA-like_dom"/>
</dbReference>
<feature type="transmembrane region" description="Helical" evidence="1">
    <location>
        <begin position="222"/>
        <end position="240"/>
    </location>
</feature>
<feature type="transmembrane region" description="Helical" evidence="1">
    <location>
        <begin position="194"/>
        <end position="215"/>
    </location>
</feature>
<dbReference type="InterPro" id="IPR042150">
    <property type="entry name" value="MmRce1-like"/>
</dbReference>
<keyword evidence="1" id="KW-0812">Transmembrane</keyword>
<feature type="domain" description="CAAX prenyl protease 2/Lysostaphin resistance protein A-like" evidence="2">
    <location>
        <begin position="128"/>
        <end position="232"/>
    </location>
</feature>
<name>A0A5C4SIU9_9FLAO</name>
<dbReference type="PANTHER" id="PTHR35797:SF1">
    <property type="entry name" value="PROTEASE"/>
    <property type="match status" value="1"/>
</dbReference>
<gene>
    <name evidence="3" type="ORF">FGF67_13430</name>
</gene>
<dbReference type="GO" id="GO:0004175">
    <property type="term" value="F:endopeptidase activity"/>
    <property type="evidence" value="ECO:0007669"/>
    <property type="project" value="UniProtKB-ARBA"/>
</dbReference>
<keyword evidence="3" id="KW-0482">Metalloprotease</keyword>
<feature type="transmembrane region" description="Helical" evidence="1">
    <location>
        <begin position="246"/>
        <end position="262"/>
    </location>
</feature>
<evidence type="ECO:0000313" key="4">
    <source>
        <dbReference type="Proteomes" id="UP000308713"/>
    </source>
</evidence>
<feature type="transmembrane region" description="Helical" evidence="1">
    <location>
        <begin position="84"/>
        <end position="109"/>
    </location>
</feature>
<feature type="transmembrane region" description="Helical" evidence="1">
    <location>
        <begin position="39"/>
        <end position="63"/>
    </location>
</feature>
<accession>A0A5C4SIU9</accession>
<comment type="caution">
    <text evidence="3">The sequence shown here is derived from an EMBL/GenBank/DDBJ whole genome shotgun (WGS) entry which is preliminary data.</text>
</comment>
<organism evidence="3 4">
    <name type="scientific">Allotamlana fucoidanivorans</name>
    <dbReference type="NCBI Taxonomy" id="2583814"/>
    <lineage>
        <taxon>Bacteria</taxon>
        <taxon>Pseudomonadati</taxon>
        <taxon>Bacteroidota</taxon>
        <taxon>Flavobacteriia</taxon>
        <taxon>Flavobacteriales</taxon>
        <taxon>Flavobacteriaceae</taxon>
        <taxon>Allotamlana</taxon>
    </lineage>
</organism>
<dbReference type="OrthoDB" id="9777755at2"/>
<dbReference type="GO" id="GO:0008237">
    <property type="term" value="F:metallopeptidase activity"/>
    <property type="evidence" value="ECO:0007669"/>
    <property type="project" value="UniProtKB-KW"/>
</dbReference>
<dbReference type="EMBL" id="VDCS01000012">
    <property type="protein sequence ID" value="TNJ42984.1"/>
    <property type="molecule type" value="Genomic_DNA"/>
</dbReference>
<keyword evidence="4" id="KW-1185">Reference proteome</keyword>
<sequence>MNFKMYHQATLFYVLSTAIPWLLWFIAGYISHIESSNNLWHLSASIIAFIGLLAPVGIALFFAKGNQALLSDIKRRFFNFQGVKSTYIILTFVLMPLSILLAQGISLLFGYSIEQFQLAKSFSFTSGVFPVWFMLFIAPLLEELAWHSYGTDCLRARFNLFKTSILFALFWGVWHVPLAGIKNYYHSNLVEDGWLYSLNFLVSLLPFVIIMNWIYYKANRNIILPIIFHIAAGYFNEVFATHPMSKVFQTCLLFAFAIYIIYNDKNFFFNHKTI</sequence>
<dbReference type="PANTHER" id="PTHR35797">
    <property type="entry name" value="PROTEASE-RELATED"/>
    <property type="match status" value="1"/>
</dbReference>
<keyword evidence="3" id="KW-0645">Protease</keyword>
<feature type="transmembrane region" description="Helical" evidence="1">
    <location>
        <begin position="12"/>
        <end position="33"/>
    </location>
</feature>
<dbReference type="GO" id="GO:0080120">
    <property type="term" value="P:CAAX-box protein maturation"/>
    <property type="evidence" value="ECO:0007669"/>
    <property type="project" value="UniProtKB-ARBA"/>
</dbReference>
<keyword evidence="1" id="KW-1133">Transmembrane helix</keyword>
<proteinExistence type="predicted"/>
<keyword evidence="1" id="KW-0472">Membrane</keyword>
<reference evidence="3 4" key="1">
    <citation type="submission" date="2019-05" db="EMBL/GenBank/DDBJ databases">
        <title>Tamlana fucoidanivorans sp. nov., isolated from the surface of algae collected from Fujian province in China.</title>
        <authorList>
            <person name="Li J."/>
        </authorList>
    </citation>
    <scope>NUCLEOTIDE SEQUENCE [LARGE SCALE GENOMIC DNA]</scope>
    <source>
        <strain evidence="3 4">CW2-9</strain>
    </source>
</reference>
<dbReference type="GO" id="GO:0006508">
    <property type="term" value="P:proteolysis"/>
    <property type="evidence" value="ECO:0007669"/>
    <property type="project" value="UniProtKB-KW"/>
</dbReference>